<dbReference type="AlphaFoldDB" id="A0A183TT05"/>
<dbReference type="PANTHER" id="PTHR19446">
    <property type="entry name" value="REVERSE TRANSCRIPTASES"/>
    <property type="match status" value="1"/>
</dbReference>
<sequence length="489" mass="54397">MFFHYSLQRPPSSANVFGTPSAADQHLLSPSVVGEGHVDAPSVAVLASAGLCSRPELRSTGRAGNQGDPRCRWLDESPPRHFPDEAPTATQTKASRKNGLHKAYMDVRTDVTKAAFFRCRRLEQQRLRKMQDAWVIRKAEEIQGYADRNEMKNIFKAIKTIFGPCIKDTFQNVWVLTLLKLSLVLMTITDSESCAGLHSEGNITGSADLNRLISQSTANSRSPTYLLVQNTGSVTLNGVLDTNNDLDLPPSLPETIRAMQQISSGKAPGSNAFPTEVFKHDATIVHLYKRKGNRQLCDNHRGISLLNIAVKIFANFLLNRLNGHLENGLLRKANFLLNRLNGHLENGLLPESQCGFRRNRGTSDMIFAASQLQEKYKKRRNHLYTTFMDLTKAFDTVIWDGLWKVMQKFGCPKRFTHMVSQLHDGMTARVTDSGTVSKASAVTNGVKQGCVLAPTLLSLMFSAMMMDAYCDKQPGIRIAYRTDGHLLNS</sequence>
<organism evidence="5">
    <name type="scientific">Schistocephalus solidus</name>
    <name type="common">Tapeworm</name>
    <dbReference type="NCBI Taxonomy" id="70667"/>
    <lineage>
        <taxon>Eukaryota</taxon>
        <taxon>Metazoa</taxon>
        <taxon>Spiralia</taxon>
        <taxon>Lophotrochozoa</taxon>
        <taxon>Platyhelminthes</taxon>
        <taxon>Cestoda</taxon>
        <taxon>Eucestoda</taxon>
        <taxon>Diphyllobothriidea</taxon>
        <taxon>Diphyllobothriidae</taxon>
        <taxon>Schistocephalus</taxon>
    </lineage>
</organism>
<dbReference type="InterPro" id="IPR000477">
    <property type="entry name" value="RT_dom"/>
</dbReference>
<evidence type="ECO:0000313" key="4">
    <source>
        <dbReference type="Proteomes" id="UP000275846"/>
    </source>
</evidence>
<evidence type="ECO:0000259" key="2">
    <source>
        <dbReference type="PROSITE" id="PS50878"/>
    </source>
</evidence>
<dbReference type="CDD" id="cd01650">
    <property type="entry name" value="RT_nLTR_like"/>
    <property type="match status" value="1"/>
</dbReference>
<feature type="region of interest" description="Disordered" evidence="1">
    <location>
        <begin position="56"/>
        <end position="99"/>
    </location>
</feature>
<dbReference type="STRING" id="70667.A0A183TT05"/>
<gene>
    <name evidence="3" type="ORF">SSLN_LOCUS19603</name>
</gene>
<accession>A0A183TT05</accession>
<evidence type="ECO:0000313" key="5">
    <source>
        <dbReference type="WBParaSite" id="SSLN_0002033501-mRNA-1"/>
    </source>
</evidence>
<feature type="domain" description="Reverse transcriptase" evidence="2">
    <location>
        <begin position="268"/>
        <end position="489"/>
    </location>
</feature>
<dbReference type="Proteomes" id="UP000275846">
    <property type="component" value="Unassembled WGS sequence"/>
</dbReference>
<name>A0A183TT05_SCHSO</name>
<reference evidence="5" key="1">
    <citation type="submission" date="2016-06" db="UniProtKB">
        <authorList>
            <consortium name="WormBaseParasite"/>
        </authorList>
    </citation>
    <scope>IDENTIFICATION</scope>
</reference>
<dbReference type="WBParaSite" id="SSLN_0002033501-mRNA-1">
    <property type="protein sequence ID" value="SSLN_0002033501-mRNA-1"/>
    <property type="gene ID" value="SSLN_0002033501"/>
</dbReference>
<proteinExistence type="predicted"/>
<evidence type="ECO:0000256" key="1">
    <source>
        <dbReference type="SAM" id="MobiDB-lite"/>
    </source>
</evidence>
<dbReference type="PROSITE" id="PS50878">
    <property type="entry name" value="RT_POL"/>
    <property type="match status" value="1"/>
</dbReference>
<keyword evidence="4" id="KW-1185">Reference proteome</keyword>
<evidence type="ECO:0000313" key="3">
    <source>
        <dbReference type="EMBL" id="VDM05989.1"/>
    </source>
</evidence>
<feature type="compositionally biased region" description="Basic and acidic residues" evidence="1">
    <location>
        <begin position="69"/>
        <end position="84"/>
    </location>
</feature>
<dbReference type="OrthoDB" id="1421278at2759"/>
<reference evidence="3 4" key="2">
    <citation type="submission" date="2018-11" db="EMBL/GenBank/DDBJ databases">
        <authorList>
            <consortium name="Pathogen Informatics"/>
        </authorList>
    </citation>
    <scope>NUCLEOTIDE SEQUENCE [LARGE SCALE GENOMIC DNA]</scope>
    <source>
        <strain evidence="3 4">NST_G2</strain>
    </source>
</reference>
<dbReference type="EMBL" id="UYSU01048281">
    <property type="protein sequence ID" value="VDM05989.1"/>
    <property type="molecule type" value="Genomic_DNA"/>
</dbReference>
<protein>
    <submittedName>
        <fullName evidence="5">Reverse transcriptase domain-containing protein</fullName>
    </submittedName>
</protein>
<dbReference type="Pfam" id="PF00078">
    <property type="entry name" value="RVT_1"/>
    <property type="match status" value="1"/>
</dbReference>